<comment type="caution">
    <text evidence="3">The sequence shown here is derived from an EMBL/GenBank/DDBJ whole genome shotgun (WGS) entry which is preliminary data.</text>
</comment>
<feature type="coiled-coil region" evidence="1">
    <location>
        <begin position="378"/>
        <end position="452"/>
    </location>
</feature>
<evidence type="ECO:0000259" key="2">
    <source>
        <dbReference type="Pfam" id="PF15542"/>
    </source>
</evidence>
<reference evidence="3 4" key="1">
    <citation type="submission" date="2023-07" db="EMBL/GenBank/DDBJ databases">
        <title>Genomic Encyclopedia of Type Strains, Phase IV (KMG-IV): sequencing the most valuable type-strain genomes for metagenomic binning, comparative biology and taxonomic classification.</title>
        <authorList>
            <person name="Goeker M."/>
        </authorList>
    </citation>
    <scope>NUCLEOTIDE SEQUENCE [LARGE SCALE GENOMIC DNA]</scope>
    <source>
        <strain evidence="3 4">DSM 20694</strain>
    </source>
</reference>
<organism evidence="3 4">
    <name type="scientific">Eubacterium multiforme</name>
    <dbReference type="NCBI Taxonomy" id="83339"/>
    <lineage>
        <taxon>Bacteria</taxon>
        <taxon>Bacillati</taxon>
        <taxon>Bacillota</taxon>
        <taxon>Clostridia</taxon>
        <taxon>Eubacteriales</taxon>
        <taxon>Eubacteriaceae</taxon>
        <taxon>Eubacterium</taxon>
    </lineage>
</organism>
<dbReference type="Proteomes" id="UP001228504">
    <property type="component" value="Unassembled WGS sequence"/>
</dbReference>
<dbReference type="RefSeq" id="WP_307484697.1">
    <property type="nucleotide sequence ID" value="NZ_JAUSUF010000003.1"/>
</dbReference>
<feature type="domain" description="Bacterial toxin 50" evidence="2">
    <location>
        <begin position="451"/>
        <end position="543"/>
    </location>
</feature>
<keyword evidence="4" id="KW-1185">Reference proteome</keyword>
<evidence type="ECO:0000313" key="3">
    <source>
        <dbReference type="EMBL" id="MDQ0149344.1"/>
    </source>
</evidence>
<evidence type="ECO:0000313" key="4">
    <source>
        <dbReference type="Proteomes" id="UP001228504"/>
    </source>
</evidence>
<sequence length="547" mass="64218">MDKKNKPSKLKDILNKLTRKKIKDNAKKERDKSYDIRKIFEQMELDLISSMHKAFYFHKKQQEDEGFNWEQWQRTKLRELEKYRKRNKKIVESYNKPIQEAIEREIKGNFINGEDNVEKLIDKVKVQFPEDIKESQTIKEYISKELGKESTSQVEENFFGINEKKLNALQETVANDLKKAQYSVLRKMDDVYRQTIFKTHMYLQSGTKTVNQAIDMATKDFLDKGINSIVYKDGKRVNIASYAEMCLRTASQRATFLGEGKKRDEYEIHLIVVSAHANTCKMCEPWQGKILIDDVFSHGTKEDGPYPLLSKAITEGLLHPNCRHTLITYFSGITRLPTIPDGAEAIKLYEKEQKQRYYERQLRKWKRFEVGTCDEESKNIAHNKVKELQKALRKHIEDNKQLRRNYNREEARAGLNIEDDNIKAQVLKQKILNAKIKEIREYIRNKQLLEIEEGKQGKHILGHNNYKEGRSYLNISLEEAQEFVNKYAGTGEVNFNRKGEWDKKELISVKKDIGMNVNNKTGIETHTNKFKIHYSNKGTHIVPTLKE</sequence>
<gene>
    <name evidence="3" type="ORF">J2S18_001274</name>
</gene>
<protein>
    <recommendedName>
        <fullName evidence="2">Bacterial toxin 50 domain-containing protein</fullName>
    </recommendedName>
</protein>
<dbReference type="InterPro" id="IPR029100">
    <property type="entry name" value="Ntox50"/>
</dbReference>
<dbReference type="Pfam" id="PF06152">
    <property type="entry name" value="Phage_min_cap2"/>
    <property type="match status" value="1"/>
</dbReference>
<dbReference type="InterPro" id="IPR009319">
    <property type="entry name" value="Phage_A118_VSP1"/>
</dbReference>
<accession>A0ABT9USS0</accession>
<dbReference type="EMBL" id="JAUSUF010000003">
    <property type="protein sequence ID" value="MDQ0149344.1"/>
    <property type="molecule type" value="Genomic_DNA"/>
</dbReference>
<proteinExistence type="predicted"/>
<evidence type="ECO:0000256" key="1">
    <source>
        <dbReference type="SAM" id="Coils"/>
    </source>
</evidence>
<name>A0ABT9USS0_9FIRM</name>
<dbReference type="Pfam" id="PF15542">
    <property type="entry name" value="Ntox50"/>
    <property type="match status" value="1"/>
</dbReference>
<keyword evidence="1" id="KW-0175">Coiled coil</keyword>